<accession>A0ABP9W1Q5</accession>
<keyword evidence="2" id="KW-1185">Reference proteome</keyword>
<organism evidence="1 2">
    <name type="scientific">Novipirellula caenicola</name>
    <dbReference type="NCBI Taxonomy" id="1536901"/>
    <lineage>
        <taxon>Bacteria</taxon>
        <taxon>Pseudomonadati</taxon>
        <taxon>Planctomycetota</taxon>
        <taxon>Planctomycetia</taxon>
        <taxon>Pirellulales</taxon>
        <taxon>Pirellulaceae</taxon>
        <taxon>Novipirellula</taxon>
    </lineage>
</organism>
<dbReference type="InterPro" id="IPR045964">
    <property type="entry name" value="DUF6384"/>
</dbReference>
<reference evidence="1 2" key="1">
    <citation type="submission" date="2024-02" db="EMBL/GenBank/DDBJ databases">
        <title>Rhodopirellula caenicola NBRC 110016.</title>
        <authorList>
            <person name="Ichikawa N."/>
            <person name="Katano-Makiyama Y."/>
            <person name="Hidaka K."/>
        </authorList>
    </citation>
    <scope>NUCLEOTIDE SEQUENCE [LARGE SCALE GENOMIC DNA]</scope>
    <source>
        <strain evidence="1 2">NBRC 110016</strain>
    </source>
</reference>
<gene>
    <name evidence="1" type="ORF">Rcae01_05316</name>
</gene>
<evidence type="ECO:0000313" key="1">
    <source>
        <dbReference type="EMBL" id="GAA5509813.1"/>
    </source>
</evidence>
<dbReference type="Proteomes" id="UP001416858">
    <property type="component" value="Unassembled WGS sequence"/>
</dbReference>
<evidence type="ECO:0000313" key="2">
    <source>
        <dbReference type="Proteomes" id="UP001416858"/>
    </source>
</evidence>
<proteinExistence type="predicted"/>
<dbReference type="EMBL" id="BAABRO010000016">
    <property type="protein sequence ID" value="GAA5509813.1"/>
    <property type="molecule type" value="Genomic_DNA"/>
</dbReference>
<comment type="caution">
    <text evidence="1">The sequence shown here is derived from an EMBL/GenBank/DDBJ whole genome shotgun (WGS) entry which is preliminary data.</text>
</comment>
<dbReference type="Pfam" id="PF19911">
    <property type="entry name" value="DUF6384"/>
    <property type="match status" value="1"/>
</dbReference>
<name>A0ABP9W1Q5_9BACT</name>
<sequence>MPRPGRLFFQPSANSVGIPQSHHVKAFHGYVSAETKCFYRSLAANTLGKKARLHRITKRHASFVFAPTRLLVCQIPRVMPNANAQQQAPRRARPHSMSAIELPGQNLTLEETLRVMDVAREMRDQRQTAEEMFRHDDVRTNLRKKLTRAAQLSGDNVTEAEIDAAIDQYLSTLHTYEDPEPGLKSFLAHCWVWRDRILYGAGTLAAASGLLWYLFA</sequence>
<protein>
    <submittedName>
        <fullName evidence="1">Uncharacterized protein</fullName>
    </submittedName>
</protein>